<protein>
    <submittedName>
        <fullName evidence="2">Uncharacterized protein</fullName>
    </submittedName>
</protein>
<feature type="compositionally biased region" description="Polar residues" evidence="1">
    <location>
        <begin position="7"/>
        <end position="23"/>
    </location>
</feature>
<dbReference type="OrthoDB" id="5272396at2759"/>
<feature type="region of interest" description="Disordered" evidence="1">
    <location>
        <begin position="1"/>
        <end position="24"/>
    </location>
</feature>
<keyword evidence="3" id="KW-1185">Reference proteome</keyword>
<dbReference type="PANTHER" id="PTHR42085">
    <property type="entry name" value="F-BOX DOMAIN-CONTAINING PROTEIN"/>
    <property type="match status" value="1"/>
</dbReference>
<dbReference type="Proteomes" id="UP000799324">
    <property type="component" value="Unassembled WGS sequence"/>
</dbReference>
<name>A0A6A6TG74_9PLEO</name>
<dbReference type="EMBL" id="MU004311">
    <property type="protein sequence ID" value="KAF2658900.1"/>
    <property type="molecule type" value="Genomic_DNA"/>
</dbReference>
<dbReference type="PANTHER" id="PTHR42085:SF1">
    <property type="entry name" value="F-BOX DOMAIN-CONTAINING PROTEIN"/>
    <property type="match status" value="1"/>
</dbReference>
<evidence type="ECO:0000256" key="1">
    <source>
        <dbReference type="SAM" id="MobiDB-lite"/>
    </source>
</evidence>
<reference evidence="2" key="1">
    <citation type="journal article" date="2020" name="Stud. Mycol.">
        <title>101 Dothideomycetes genomes: a test case for predicting lifestyles and emergence of pathogens.</title>
        <authorList>
            <person name="Haridas S."/>
            <person name="Albert R."/>
            <person name="Binder M."/>
            <person name="Bloem J."/>
            <person name="Labutti K."/>
            <person name="Salamov A."/>
            <person name="Andreopoulos B."/>
            <person name="Baker S."/>
            <person name="Barry K."/>
            <person name="Bills G."/>
            <person name="Bluhm B."/>
            <person name="Cannon C."/>
            <person name="Castanera R."/>
            <person name="Culley D."/>
            <person name="Daum C."/>
            <person name="Ezra D."/>
            <person name="Gonzalez J."/>
            <person name="Henrissat B."/>
            <person name="Kuo A."/>
            <person name="Liang C."/>
            <person name="Lipzen A."/>
            <person name="Lutzoni F."/>
            <person name="Magnuson J."/>
            <person name="Mondo S."/>
            <person name="Nolan M."/>
            <person name="Ohm R."/>
            <person name="Pangilinan J."/>
            <person name="Park H.-J."/>
            <person name="Ramirez L."/>
            <person name="Alfaro M."/>
            <person name="Sun H."/>
            <person name="Tritt A."/>
            <person name="Yoshinaga Y."/>
            <person name="Zwiers L.-H."/>
            <person name="Turgeon B."/>
            <person name="Goodwin S."/>
            <person name="Spatafora J."/>
            <person name="Crous P."/>
            <person name="Grigoriev I."/>
        </authorList>
    </citation>
    <scope>NUCLEOTIDE SEQUENCE</scope>
    <source>
        <strain evidence="2">CBS 122681</strain>
    </source>
</reference>
<gene>
    <name evidence="2" type="ORF">K491DRAFT_713149</name>
</gene>
<evidence type="ECO:0000313" key="2">
    <source>
        <dbReference type="EMBL" id="KAF2658900.1"/>
    </source>
</evidence>
<accession>A0A6A6TG74</accession>
<organism evidence="2 3">
    <name type="scientific">Lophiostoma macrostomum CBS 122681</name>
    <dbReference type="NCBI Taxonomy" id="1314788"/>
    <lineage>
        <taxon>Eukaryota</taxon>
        <taxon>Fungi</taxon>
        <taxon>Dikarya</taxon>
        <taxon>Ascomycota</taxon>
        <taxon>Pezizomycotina</taxon>
        <taxon>Dothideomycetes</taxon>
        <taxon>Pleosporomycetidae</taxon>
        <taxon>Pleosporales</taxon>
        <taxon>Lophiostomataceae</taxon>
        <taxon>Lophiostoma</taxon>
    </lineage>
</organism>
<proteinExistence type="predicted"/>
<sequence length="276" mass="31577">MAAHAPTSGQLVWTQSHKQSSGGRSFLDLPRELRDLVYLFALRMSGAIFIYSLDPYSTRPVMRAKIVRHKDAGPLEPTPLGQDMATTLMRTCRQVHVESASVLYGKNIFRLYSSNASFAPLYQSLVRHIVFTTDSMIQKIFADNLDTVEYWWRRHFWPDVLGKSSKVLQTFPSLETLTFPMKSKQYGQNWRPAFIASERKTREQRVVLAVNWLRVKCPFPDERLRKCLQLEIVAPTGAAFGVSDLSRDAYDGSRFLPGDEWDLTEFSEAFARAKSN</sequence>
<dbReference type="AlphaFoldDB" id="A0A6A6TG74"/>
<evidence type="ECO:0000313" key="3">
    <source>
        <dbReference type="Proteomes" id="UP000799324"/>
    </source>
</evidence>
<dbReference type="InterPro" id="IPR038883">
    <property type="entry name" value="AN11006-like"/>
</dbReference>